<dbReference type="SUPFAM" id="SSF52540">
    <property type="entry name" value="P-loop containing nucleoside triphosphate hydrolases"/>
    <property type="match status" value="1"/>
</dbReference>
<dbReference type="EMBL" id="UOFS01000049">
    <property type="protein sequence ID" value="VAX01385.1"/>
    <property type="molecule type" value="Genomic_DNA"/>
</dbReference>
<dbReference type="PANTHER" id="PTHR43681:SF1">
    <property type="entry name" value="SARCALUMENIN"/>
    <property type="match status" value="1"/>
</dbReference>
<dbReference type="Gene3D" id="3.40.50.300">
    <property type="entry name" value="P-loop containing nucleotide triphosphate hydrolases"/>
    <property type="match status" value="1"/>
</dbReference>
<dbReference type="PANTHER" id="PTHR43681">
    <property type="entry name" value="TRANSMEMBRANE GTPASE FZO"/>
    <property type="match status" value="1"/>
</dbReference>
<proteinExistence type="predicted"/>
<keyword evidence="1" id="KW-0175">Coiled coil</keyword>
<feature type="domain" description="Dynamin N-terminal" evidence="2">
    <location>
        <begin position="59"/>
        <end position="270"/>
    </location>
</feature>
<dbReference type="InterPro" id="IPR027417">
    <property type="entry name" value="P-loop_NTPase"/>
</dbReference>
<feature type="coiled-coil region" evidence="1">
    <location>
        <begin position="576"/>
        <end position="620"/>
    </location>
</feature>
<dbReference type="Pfam" id="PF00350">
    <property type="entry name" value="Dynamin_N"/>
    <property type="match status" value="1"/>
</dbReference>
<dbReference type="AlphaFoldDB" id="A0A3B1B534"/>
<gene>
    <name evidence="3" type="ORF">MNBD_GAMMA22-1936</name>
</gene>
<protein>
    <recommendedName>
        <fullName evidence="2">Dynamin N-terminal domain-containing protein</fullName>
    </recommendedName>
</protein>
<accession>A0A3B1B534</accession>
<dbReference type="InterPro" id="IPR051943">
    <property type="entry name" value="TRAFAC_Dynamin-like_GTPase"/>
</dbReference>
<evidence type="ECO:0000256" key="1">
    <source>
        <dbReference type="SAM" id="Coils"/>
    </source>
</evidence>
<name>A0A3B1B534_9ZZZZ</name>
<evidence type="ECO:0000259" key="2">
    <source>
        <dbReference type="Pfam" id="PF00350"/>
    </source>
</evidence>
<evidence type="ECO:0000313" key="3">
    <source>
        <dbReference type="EMBL" id="VAX01385.1"/>
    </source>
</evidence>
<reference evidence="3" key="1">
    <citation type="submission" date="2018-06" db="EMBL/GenBank/DDBJ databases">
        <authorList>
            <person name="Zhirakovskaya E."/>
        </authorList>
    </citation>
    <scope>NUCLEOTIDE SEQUENCE</scope>
</reference>
<organism evidence="3">
    <name type="scientific">hydrothermal vent metagenome</name>
    <dbReference type="NCBI Taxonomy" id="652676"/>
    <lineage>
        <taxon>unclassified sequences</taxon>
        <taxon>metagenomes</taxon>
        <taxon>ecological metagenomes</taxon>
    </lineage>
</organism>
<sequence>MAKDRFTDQMQAYGRWKHDLISSMDKYKDWLDDNQMSTPEAELRIFELIEALKSDQLTIAFVAEFARGKTELINAIFFSEYDRRLLPSDAGRTTMCPTELFYDSESSKSYIRLLPIETRLEEMSILEYKRIPIHWTSIDLDTSSSESMATAFREVVRTKEVSVEEAKRLNLFDESEVHDGKTNVPMWRHALISFPHPLLQEGLTILDTPGLNAIGSEPELTLNMLPNAQAVIFILAADTGVTKSDMAMWSNHVKPLEDDGKHGRIIVLNKIDTLWDELKDDASIAKTINAQRQTAAKMLGIDATNVFPVSAQKGLLAKIRHDTELLKRSNILTLESILSQDILPQKQVIVRDNVVAEIGSMAKTSYDLIASRLLDSHKQLKDLQGLSGKNEDVIQHLMKKTRQEQVTYHKSVESFQSNKKIFSEQMKKLMQILSITELDSVMSDTRNSMSKTWTTGGLKSNMKAFFDIITGMTRDASRQVDQLNTLIQTIYRNFNKEHGLQETKPRLFSFTKYKRDMDRLYNEAEAYRRSSLTTMTEQSFVVKKFFISMVSHARNTFYNANQDSAAWGKAAMAPLVARIKEHKSQMEKRLESLRKINESRNTLQGRITELETSSAKLKQQLNDINVLMETINKPLESFLDESNTDGDVAVA</sequence>
<dbReference type="InterPro" id="IPR045063">
    <property type="entry name" value="Dynamin_N"/>
</dbReference>